<proteinExistence type="predicted"/>
<reference evidence="2" key="2">
    <citation type="submission" date="2015-01" db="EMBL/GenBank/DDBJ databases">
        <title>Evolutionary Origins and Diversification of the Mycorrhizal Mutualists.</title>
        <authorList>
            <consortium name="DOE Joint Genome Institute"/>
            <consortium name="Mycorrhizal Genomics Consortium"/>
            <person name="Kohler A."/>
            <person name="Kuo A."/>
            <person name="Nagy L.G."/>
            <person name="Floudas D."/>
            <person name="Copeland A."/>
            <person name="Barry K.W."/>
            <person name="Cichocki N."/>
            <person name="Veneault-Fourrey C."/>
            <person name="LaButti K."/>
            <person name="Lindquist E.A."/>
            <person name="Lipzen A."/>
            <person name="Lundell T."/>
            <person name="Morin E."/>
            <person name="Murat C."/>
            <person name="Riley R."/>
            <person name="Ohm R."/>
            <person name="Sun H."/>
            <person name="Tunlid A."/>
            <person name="Henrissat B."/>
            <person name="Grigoriev I.V."/>
            <person name="Hibbett D.S."/>
            <person name="Martin F."/>
        </authorList>
    </citation>
    <scope>NUCLEOTIDE SEQUENCE [LARGE SCALE GENOMIC DNA]</scope>
    <source>
        <strain evidence="2">MUT 4182</strain>
    </source>
</reference>
<dbReference type="Proteomes" id="UP000054248">
    <property type="component" value="Unassembled WGS sequence"/>
</dbReference>
<dbReference type="AlphaFoldDB" id="A0A0C3LDN5"/>
<evidence type="ECO:0000313" key="1">
    <source>
        <dbReference type="EMBL" id="KIO32053.1"/>
    </source>
</evidence>
<protein>
    <submittedName>
        <fullName evidence="1">Uncharacterized protein</fullName>
    </submittedName>
</protein>
<dbReference type="HOGENOM" id="CLU_915840_0_0_1"/>
<gene>
    <name evidence="1" type="ORF">M407DRAFT_216563</name>
</gene>
<name>A0A0C3LDN5_9AGAM</name>
<reference evidence="1 2" key="1">
    <citation type="submission" date="2014-04" db="EMBL/GenBank/DDBJ databases">
        <authorList>
            <consortium name="DOE Joint Genome Institute"/>
            <person name="Kuo A."/>
            <person name="Girlanda M."/>
            <person name="Perotto S."/>
            <person name="Kohler A."/>
            <person name="Nagy L.G."/>
            <person name="Floudas D."/>
            <person name="Copeland A."/>
            <person name="Barry K.W."/>
            <person name="Cichocki N."/>
            <person name="Veneault-Fourrey C."/>
            <person name="LaButti K."/>
            <person name="Lindquist E.A."/>
            <person name="Lipzen A."/>
            <person name="Lundell T."/>
            <person name="Morin E."/>
            <person name="Murat C."/>
            <person name="Sun H."/>
            <person name="Tunlid A."/>
            <person name="Henrissat B."/>
            <person name="Grigoriev I.V."/>
            <person name="Hibbett D.S."/>
            <person name="Martin F."/>
            <person name="Nordberg H.P."/>
            <person name="Cantor M.N."/>
            <person name="Hua S.X."/>
        </authorList>
    </citation>
    <scope>NUCLEOTIDE SEQUENCE [LARGE SCALE GENOMIC DNA]</scope>
    <source>
        <strain evidence="1 2">MUT 4182</strain>
    </source>
</reference>
<accession>A0A0C3LDN5</accession>
<dbReference type="EMBL" id="KN822958">
    <property type="protein sequence ID" value="KIO32053.1"/>
    <property type="molecule type" value="Genomic_DNA"/>
</dbReference>
<organism evidence="1 2">
    <name type="scientific">Tulasnella calospora MUT 4182</name>
    <dbReference type="NCBI Taxonomy" id="1051891"/>
    <lineage>
        <taxon>Eukaryota</taxon>
        <taxon>Fungi</taxon>
        <taxon>Dikarya</taxon>
        <taxon>Basidiomycota</taxon>
        <taxon>Agaricomycotina</taxon>
        <taxon>Agaricomycetes</taxon>
        <taxon>Cantharellales</taxon>
        <taxon>Tulasnellaceae</taxon>
        <taxon>Tulasnella</taxon>
    </lineage>
</organism>
<keyword evidence="2" id="KW-1185">Reference proteome</keyword>
<sequence length="304" mass="33881">MLVSHNSIANFCSWSTTMSTTKWATERRVWTISDVGEVAVHYPRPDMTWFKSRNPDIGRWNPVFSCAGDGKRATIQPGLSNTEGFSGLLRAEVMALLSTQHEHPCIVKLRNNSELCDSHRYPNSGCGAARSSATGRLKVLSQYGIFRGYVGSVSNSFGVYNRIEETPGDALLINLIPSLTHEVQEISLLNGNDFLAVTWVNTRDSSWVNGARSISRHSGAACCSWVKATANTKWQTSKRVWTVERENEVRVKYPSPNGGEEPLRPCIDYSNGFLRWLGTSNEGFGYETIFTTRSPQKIVFEETG</sequence>
<evidence type="ECO:0000313" key="2">
    <source>
        <dbReference type="Proteomes" id="UP000054248"/>
    </source>
</evidence>